<protein>
    <submittedName>
        <fullName evidence="2">Uncharacterized protein</fullName>
    </submittedName>
</protein>
<feature type="chain" id="PRO_5042880996" evidence="1">
    <location>
        <begin position="29"/>
        <end position="538"/>
    </location>
</feature>
<dbReference type="EMBL" id="JAXCGZ010022749">
    <property type="protein sequence ID" value="KAK7025368.1"/>
    <property type="molecule type" value="Genomic_DNA"/>
</dbReference>
<evidence type="ECO:0000256" key="1">
    <source>
        <dbReference type="SAM" id="SignalP"/>
    </source>
</evidence>
<dbReference type="AlphaFoldDB" id="A0AAN8ZWI0"/>
<proteinExistence type="predicted"/>
<evidence type="ECO:0000313" key="2">
    <source>
        <dbReference type="EMBL" id="KAK7025368.1"/>
    </source>
</evidence>
<evidence type="ECO:0000313" key="3">
    <source>
        <dbReference type="Proteomes" id="UP001381693"/>
    </source>
</evidence>
<dbReference type="Proteomes" id="UP001381693">
    <property type="component" value="Unassembled WGS sequence"/>
</dbReference>
<gene>
    <name evidence="2" type="ORF">SK128_007643</name>
</gene>
<organism evidence="2 3">
    <name type="scientific">Halocaridina rubra</name>
    <name type="common">Hawaiian red shrimp</name>
    <dbReference type="NCBI Taxonomy" id="373956"/>
    <lineage>
        <taxon>Eukaryota</taxon>
        <taxon>Metazoa</taxon>
        <taxon>Ecdysozoa</taxon>
        <taxon>Arthropoda</taxon>
        <taxon>Crustacea</taxon>
        <taxon>Multicrustacea</taxon>
        <taxon>Malacostraca</taxon>
        <taxon>Eumalacostraca</taxon>
        <taxon>Eucarida</taxon>
        <taxon>Decapoda</taxon>
        <taxon>Pleocyemata</taxon>
        <taxon>Caridea</taxon>
        <taxon>Atyoidea</taxon>
        <taxon>Atyidae</taxon>
        <taxon>Halocaridina</taxon>
    </lineage>
</organism>
<feature type="signal peptide" evidence="1">
    <location>
        <begin position="1"/>
        <end position="28"/>
    </location>
</feature>
<accession>A0AAN8ZWI0</accession>
<keyword evidence="1" id="KW-0732">Signal</keyword>
<comment type="caution">
    <text evidence="2">The sequence shown here is derived from an EMBL/GenBank/DDBJ whole genome shotgun (WGS) entry which is preliminary data.</text>
</comment>
<name>A0AAN8ZWI0_HALRR</name>
<keyword evidence="3" id="KW-1185">Reference proteome</keyword>
<reference evidence="2 3" key="1">
    <citation type="submission" date="2023-11" db="EMBL/GenBank/DDBJ databases">
        <title>Halocaridina rubra genome assembly.</title>
        <authorList>
            <person name="Smith C."/>
        </authorList>
    </citation>
    <scope>NUCLEOTIDE SEQUENCE [LARGE SCALE GENOMIC DNA]</scope>
    <source>
        <strain evidence="2">EP-1</strain>
        <tissue evidence="2">Whole</tissue>
    </source>
</reference>
<sequence length="538" mass="61172">MTGAPQAILIAAVTIVLFSSNPRQLAYARESGNGDVSIVPGNDDLQKLVDVPQDVLLNSLYYLVGEAEYIPEDKGMPIYHIKNLEEPMYVEVKLKPYGYLLASLTKADIPIVRFNGEMGSKAPTELLGEAHRYIIYDESFDITGINARGKTIKSLSKRNLGWDISEYPMPSEKRYYEKKELLEEANKKWTHDYVMECNRHHTIAICSEKLGNGIDHLRFPDDFGFTKTLKANGTVWDDALGKFVELEKQGDNWVKGSADSPWTKAYISMTIMKRVGKCGYAKLNVPCHDKIYDSPLWIGDTRITIVNERLDEAYEDMESISQHSIQHEMRKWSSWSSWSTYSADDYQKVPNYNQHSCCGCISGCGAVAWAMLFAWADQRNEFQNTIYGTAADIPPSGMTPAVEAYIEDIRSKIRTFCVPINNQGATFPWRMDDVKSWFQARGGGDLRIKYNILGIRTSGLRDCARKAITDSKRPVVIGTGWLTHYPVATQYRVRSRTRRIFFIKQTDYDREAYLNQGWGGAGNGWQDLKTWFCGQIYP</sequence>